<gene>
    <name evidence="3" type="primary">fxsA</name>
    <name evidence="3" type="ORF">AB0D95_26060</name>
</gene>
<comment type="caution">
    <text evidence="3">The sequence shown here is derived from an EMBL/GenBank/DDBJ whole genome shotgun (WGS) entry which is preliminary data.</text>
</comment>
<reference evidence="3 4" key="1">
    <citation type="submission" date="2024-06" db="EMBL/GenBank/DDBJ databases">
        <title>The Natural Products Discovery Center: Release of the First 8490 Sequenced Strains for Exploring Actinobacteria Biosynthetic Diversity.</title>
        <authorList>
            <person name="Kalkreuter E."/>
            <person name="Kautsar S.A."/>
            <person name="Yang D."/>
            <person name="Bader C.D."/>
            <person name="Teijaro C.N."/>
            <person name="Fluegel L."/>
            <person name="Davis C.M."/>
            <person name="Simpson J.R."/>
            <person name="Lauterbach L."/>
            <person name="Steele A.D."/>
            <person name="Gui C."/>
            <person name="Meng S."/>
            <person name="Li G."/>
            <person name="Viehrig K."/>
            <person name="Ye F."/>
            <person name="Su P."/>
            <person name="Kiefer A.F."/>
            <person name="Nichols A."/>
            <person name="Cepeda A.J."/>
            <person name="Yan W."/>
            <person name="Fan B."/>
            <person name="Jiang Y."/>
            <person name="Adhikari A."/>
            <person name="Zheng C.-J."/>
            <person name="Schuster L."/>
            <person name="Cowan T.M."/>
            <person name="Smanski M.J."/>
            <person name="Chevrette M.G."/>
            <person name="De Carvalho L.P.S."/>
            <person name="Shen B."/>
        </authorList>
    </citation>
    <scope>NUCLEOTIDE SEQUENCE [LARGE SCALE GENOMIC DNA]</scope>
    <source>
        <strain evidence="3 4">NPDC048117</strain>
    </source>
</reference>
<accession>A0ABV3EX00</accession>
<evidence type="ECO:0000313" key="3">
    <source>
        <dbReference type="EMBL" id="MEU9580689.1"/>
    </source>
</evidence>
<dbReference type="PANTHER" id="PTHR35335">
    <property type="entry name" value="UPF0716 PROTEIN FXSA"/>
    <property type="match status" value="1"/>
</dbReference>
<dbReference type="Proteomes" id="UP001551584">
    <property type="component" value="Unassembled WGS sequence"/>
</dbReference>
<organism evidence="3 4">
    <name type="scientific">Streptomyces chilikensis</name>
    <dbReference type="NCBI Taxonomy" id="1194079"/>
    <lineage>
        <taxon>Bacteria</taxon>
        <taxon>Bacillati</taxon>
        <taxon>Actinomycetota</taxon>
        <taxon>Actinomycetes</taxon>
        <taxon>Kitasatosporales</taxon>
        <taxon>Streptomycetaceae</taxon>
        <taxon>Streptomyces</taxon>
    </lineage>
</organism>
<sequence>MTTGPQRSFPPAPPSGSSDSSTRPARQPRSRARTAVPLGVAAWLVLEIWLLTLVAEAAGALAVLLLLTAGVLLGAAVVKRAGRRAFRSLDAAMRGRRAGQEPDGRDAAVTEGNGLTMLGGILLIVPGMITDVAGLLLLVPLVQRKVRAALERSLERRLARATTGMEGLFQQARIHRPDGKIVQGEVVREEAVRDRPGPGAQDRRPPLIP</sequence>
<feature type="transmembrane region" description="Helical" evidence="2">
    <location>
        <begin position="32"/>
        <end position="51"/>
    </location>
</feature>
<keyword evidence="2" id="KW-0472">Membrane</keyword>
<dbReference type="EMBL" id="JBEZNA010000083">
    <property type="protein sequence ID" value="MEU9580689.1"/>
    <property type="molecule type" value="Genomic_DNA"/>
</dbReference>
<proteinExistence type="predicted"/>
<evidence type="ECO:0000256" key="1">
    <source>
        <dbReference type="SAM" id="MobiDB-lite"/>
    </source>
</evidence>
<dbReference type="Pfam" id="PF04186">
    <property type="entry name" value="FxsA"/>
    <property type="match status" value="1"/>
</dbReference>
<dbReference type="PANTHER" id="PTHR35335:SF1">
    <property type="entry name" value="UPF0716 PROTEIN FXSA"/>
    <property type="match status" value="1"/>
</dbReference>
<dbReference type="InterPro" id="IPR007313">
    <property type="entry name" value="FxsA"/>
</dbReference>
<dbReference type="RefSeq" id="WP_280871253.1">
    <property type="nucleotide sequence ID" value="NZ_JBEZNA010000083.1"/>
</dbReference>
<evidence type="ECO:0000256" key="2">
    <source>
        <dbReference type="SAM" id="Phobius"/>
    </source>
</evidence>
<evidence type="ECO:0000313" key="4">
    <source>
        <dbReference type="Proteomes" id="UP001551584"/>
    </source>
</evidence>
<keyword evidence="4" id="KW-1185">Reference proteome</keyword>
<keyword evidence="2" id="KW-1133">Transmembrane helix</keyword>
<protein>
    <submittedName>
        <fullName evidence="3">FxsA family membrane protein</fullName>
    </submittedName>
</protein>
<name>A0ABV3EX00_9ACTN</name>
<feature type="transmembrane region" description="Helical" evidence="2">
    <location>
        <begin position="121"/>
        <end position="142"/>
    </location>
</feature>
<feature type="transmembrane region" description="Helical" evidence="2">
    <location>
        <begin position="57"/>
        <end position="78"/>
    </location>
</feature>
<dbReference type="NCBIfam" id="NF008527">
    <property type="entry name" value="PRK11463.1-1"/>
    <property type="match status" value="1"/>
</dbReference>
<feature type="region of interest" description="Disordered" evidence="1">
    <location>
        <begin position="1"/>
        <end position="31"/>
    </location>
</feature>
<keyword evidence="2" id="KW-0812">Transmembrane</keyword>
<feature type="region of interest" description="Disordered" evidence="1">
    <location>
        <begin position="188"/>
        <end position="209"/>
    </location>
</feature>
<dbReference type="NCBIfam" id="NF008528">
    <property type="entry name" value="PRK11463.1-2"/>
    <property type="match status" value="1"/>
</dbReference>
<feature type="compositionally biased region" description="Low complexity" evidence="1">
    <location>
        <begin position="15"/>
        <end position="24"/>
    </location>
</feature>